<evidence type="ECO:0000313" key="2">
    <source>
        <dbReference type="EMBL" id="KUJ21970.1"/>
    </source>
</evidence>
<dbReference type="Proteomes" id="UP000070700">
    <property type="component" value="Unassembled WGS sequence"/>
</dbReference>
<reference evidence="2 3" key="1">
    <citation type="submission" date="2015-10" db="EMBL/GenBank/DDBJ databases">
        <title>Full genome of DAOMC 229536 Phialocephala scopiformis, a fungal endophyte of spruce producing the potent anti-insectan compound rugulosin.</title>
        <authorList>
            <consortium name="DOE Joint Genome Institute"/>
            <person name="Walker A.K."/>
            <person name="Frasz S.L."/>
            <person name="Seifert K.A."/>
            <person name="Miller J.D."/>
            <person name="Mondo S.J."/>
            <person name="Labutti K."/>
            <person name="Lipzen A."/>
            <person name="Dockter R."/>
            <person name="Kennedy M."/>
            <person name="Grigoriev I.V."/>
            <person name="Spatafora J.W."/>
        </authorList>
    </citation>
    <scope>NUCLEOTIDE SEQUENCE [LARGE SCALE GENOMIC DNA]</scope>
    <source>
        <strain evidence="2 3">CBS 120377</strain>
    </source>
</reference>
<keyword evidence="1" id="KW-0812">Transmembrane</keyword>
<feature type="transmembrane region" description="Helical" evidence="1">
    <location>
        <begin position="106"/>
        <end position="129"/>
    </location>
</feature>
<dbReference type="KEGG" id="psco:LY89DRAFT_390397"/>
<evidence type="ECO:0000256" key="1">
    <source>
        <dbReference type="SAM" id="Phobius"/>
    </source>
</evidence>
<name>A0A194XP00_MOLSC</name>
<keyword evidence="1" id="KW-1133">Transmembrane helix</keyword>
<dbReference type="GeneID" id="28816912"/>
<organism evidence="2 3">
    <name type="scientific">Mollisia scopiformis</name>
    <name type="common">Conifer needle endophyte fungus</name>
    <name type="synonym">Phialocephala scopiformis</name>
    <dbReference type="NCBI Taxonomy" id="149040"/>
    <lineage>
        <taxon>Eukaryota</taxon>
        <taxon>Fungi</taxon>
        <taxon>Dikarya</taxon>
        <taxon>Ascomycota</taxon>
        <taxon>Pezizomycotina</taxon>
        <taxon>Leotiomycetes</taxon>
        <taxon>Helotiales</taxon>
        <taxon>Mollisiaceae</taxon>
        <taxon>Mollisia</taxon>
    </lineage>
</organism>
<keyword evidence="3" id="KW-1185">Reference proteome</keyword>
<dbReference type="AlphaFoldDB" id="A0A194XP00"/>
<dbReference type="RefSeq" id="XP_018076325.1">
    <property type="nucleotide sequence ID" value="XM_018207186.1"/>
</dbReference>
<sequence>MGEGRAILESHIYHYRILRNIPIRRPNWDGRTRQQGADRVAFLIASTKFFWYSFSAHQKTSSSTSICYFVPRLSTHVFFLLQKLPNFSCRKEETIPALRGTSAFSFFFGSIFFLSGSNIILLFSFLFYYREGYLYSGDGLWTCGGGGAFSFFGSHEA</sequence>
<keyword evidence="1" id="KW-0472">Membrane</keyword>
<dbReference type="EMBL" id="KQ947407">
    <property type="protein sequence ID" value="KUJ21970.1"/>
    <property type="molecule type" value="Genomic_DNA"/>
</dbReference>
<evidence type="ECO:0000313" key="3">
    <source>
        <dbReference type="Proteomes" id="UP000070700"/>
    </source>
</evidence>
<gene>
    <name evidence="2" type="ORF">LY89DRAFT_390397</name>
</gene>
<proteinExistence type="predicted"/>
<accession>A0A194XP00</accession>
<protein>
    <recommendedName>
        <fullName evidence="4">Transmembrane protein</fullName>
    </recommendedName>
</protein>
<dbReference type="InParanoid" id="A0A194XP00"/>
<evidence type="ECO:0008006" key="4">
    <source>
        <dbReference type="Google" id="ProtNLM"/>
    </source>
</evidence>